<comment type="caution">
    <text evidence="2">The sequence shown here is derived from an EMBL/GenBank/DDBJ whole genome shotgun (WGS) entry which is preliminary data.</text>
</comment>
<dbReference type="Proteomes" id="UP000034810">
    <property type="component" value="Unassembled WGS sequence"/>
</dbReference>
<feature type="transmembrane region" description="Helical" evidence="1">
    <location>
        <begin position="20"/>
        <end position="37"/>
    </location>
</feature>
<dbReference type="AlphaFoldDB" id="A0A0G1CC64"/>
<proteinExistence type="predicted"/>
<keyword evidence="1" id="KW-0472">Membrane</keyword>
<sequence length="52" mass="6391">MKNYSLKLNNWGNILRLSRLGFLIIIFIFYTYILHFYDNSPLVFFWTVKKID</sequence>
<accession>A0A0G1CC64</accession>
<gene>
    <name evidence="2" type="ORF">UV58_C0002G0024</name>
</gene>
<keyword evidence="1" id="KW-1133">Transmembrane helix</keyword>
<evidence type="ECO:0000256" key="1">
    <source>
        <dbReference type="SAM" id="Phobius"/>
    </source>
</evidence>
<name>A0A0G1CC64_9BACT</name>
<organism evidence="2 3">
    <name type="scientific">Candidatus Wolfebacteria bacterium GW2011_GWC1_43_10</name>
    <dbReference type="NCBI Taxonomy" id="1619011"/>
    <lineage>
        <taxon>Bacteria</taxon>
        <taxon>Candidatus Wolfeibacteriota</taxon>
    </lineage>
</organism>
<evidence type="ECO:0000313" key="3">
    <source>
        <dbReference type="Proteomes" id="UP000034810"/>
    </source>
</evidence>
<keyword evidence="1" id="KW-0812">Transmembrane</keyword>
<protein>
    <submittedName>
        <fullName evidence="2">Uncharacterized protein</fullName>
    </submittedName>
</protein>
<evidence type="ECO:0000313" key="2">
    <source>
        <dbReference type="EMBL" id="KKS83014.1"/>
    </source>
</evidence>
<reference evidence="2 3" key="1">
    <citation type="journal article" date="2015" name="Nature">
        <title>rRNA introns, odd ribosomes, and small enigmatic genomes across a large radiation of phyla.</title>
        <authorList>
            <person name="Brown C.T."/>
            <person name="Hug L.A."/>
            <person name="Thomas B.C."/>
            <person name="Sharon I."/>
            <person name="Castelle C.J."/>
            <person name="Singh A."/>
            <person name="Wilkins M.J."/>
            <person name="Williams K.H."/>
            <person name="Banfield J.F."/>
        </authorList>
    </citation>
    <scope>NUCLEOTIDE SEQUENCE [LARGE SCALE GENOMIC DNA]</scope>
</reference>
<dbReference type="EMBL" id="LCFA01000002">
    <property type="protein sequence ID" value="KKS83014.1"/>
    <property type="molecule type" value="Genomic_DNA"/>
</dbReference>